<accession>A0ABR5KR37</accession>
<comment type="caution">
    <text evidence="1">The sequence shown here is derived from an EMBL/GenBank/DDBJ whole genome shotgun (WGS) entry which is preliminary data.</text>
</comment>
<gene>
    <name evidence="1" type="ORF">AC499_0473</name>
    <name evidence="2" type="ORF">AC499_1432</name>
</gene>
<evidence type="ECO:0000313" key="3">
    <source>
        <dbReference type="Proteomes" id="UP000037943"/>
    </source>
</evidence>
<protein>
    <submittedName>
        <fullName evidence="1">Uncharacterized protein</fullName>
    </submittedName>
</protein>
<evidence type="ECO:0000313" key="1">
    <source>
        <dbReference type="EMBL" id="KPC17271.1"/>
    </source>
</evidence>
<dbReference type="EMBL" id="LGLK01000057">
    <property type="protein sequence ID" value="KPC17271.1"/>
    <property type="molecule type" value="Genomic_DNA"/>
</dbReference>
<dbReference type="Proteomes" id="UP000037943">
    <property type="component" value="Unassembled WGS sequence"/>
</dbReference>
<evidence type="ECO:0000313" key="2">
    <source>
        <dbReference type="EMBL" id="KPC18230.1"/>
    </source>
</evidence>
<proteinExistence type="predicted"/>
<reference evidence="1" key="1">
    <citation type="submission" date="2015-07" db="EMBL/GenBank/DDBJ databases">
        <authorList>
            <person name="O'Brien H.E."/>
            <person name="Thakur S."/>
            <person name="Gong Y."/>
            <person name="Wang P.W."/>
            <person name="Guttman D.S."/>
        </authorList>
    </citation>
    <scope>NUCLEOTIDE SEQUENCE</scope>
    <source>
        <strain evidence="1">107</strain>
    </source>
</reference>
<keyword evidence="3" id="KW-1185">Reference proteome</keyword>
<dbReference type="EMBL" id="LGLK01000057">
    <property type="protein sequence ID" value="KPC18230.1"/>
    <property type="molecule type" value="Genomic_DNA"/>
</dbReference>
<sequence length="37" mass="4003">MIKGLSMYLSSTSKIRFDLSSDKPSAKKQCAALGLLL</sequence>
<organism evidence="1 3">
    <name type="scientific">Pseudomonas amygdali pv. lachrymans</name>
    <name type="common">Pseudomonas syringae pv. lachrymans</name>
    <dbReference type="NCBI Taxonomy" id="53707"/>
    <lineage>
        <taxon>Bacteria</taxon>
        <taxon>Pseudomonadati</taxon>
        <taxon>Pseudomonadota</taxon>
        <taxon>Gammaproteobacteria</taxon>
        <taxon>Pseudomonadales</taxon>
        <taxon>Pseudomonadaceae</taxon>
        <taxon>Pseudomonas</taxon>
        <taxon>Pseudomonas amygdali</taxon>
    </lineage>
</organism>
<reference evidence="1 3" key="2">
    <citation type="submission" date="2015-10" db="EMBL/GenBank/DDBJ databases">
        <title>Comparative genomics and high-throughput reverse genetic screens identify a new phytobacterial MAMP and an Arabidopsis receptor required for immune elicitation.</title>
        <authorList>
            <person name="Mott G.A."/>
            <person name="Thakur S."/>
            <person name="Wang P.W."/>
            <person name="Desveaux D."/>
            <person name="Guttman D.S."/>
        </authorList>
    </citation>
    <scope>NUCLEOTIDE SEQUENCE [LARGE SCALE GENOMIC DNA]</scope>
    <source>
        <strain evidence="1 3">107</strain>
    </source>
</reference>
<name>A0ABR5KR37_PSEAV</name>